<gene>
    <name evidence="3" type="primary">ispD</name>
    <name evidence="4" type="ORF">ACFO3G_09470</name>
</gene>
<keyword evidence="1 3" id="KW-0808">Transferase</keyword>
<comment type="function">
    <text evidence="3">Catalyzes the formation of 4-diphosphocytidyl-2-C-methyl-D-erythritol from CTP and 2-C-methyl-D-erythritol 4-phosphate (MEP).</text>
</comment>
<proteinExistence type="inferred from homology"/>
<dbReference type="HAMAP" id="MF_00108">
    <property type="entry name" value="IspD"/>
    <property type="match status" value="1"/>
</dbReference>
<accession>A0ABV9K9E3</accession>
<comment type="caution">
    <text evidence="4">The sequence shown here is derived from an EMBL/GenBank/DDBJ whole genome shotgun (WGS) entry which is preliminary data.</text>
</comment>
<dbReference type="InterPro" id="IPR050088">
    <property type="entry name" value="IspD/TarI_cytidylyltransf_bact"/>
</dbReference>
<dbReference type="PANTHER" id="PTHR32125:SF4">
    <property type="entry name" value="2-C-METHYL-D-ERYTHRITOL 4-PHOSPHATE CYTIDYLYLTRANSFERASE, CHLOROPLASTIC"/>
    <property type="match status" value="1"/>
</dbReference>
<dbReference type="GO" id="GO:0050518">
    <property type="term" value="F:2-C-methyl-D-erythritol 4-phosphate cytidylyltransferase activity"/>
    <property type="evidence" value="ECO:0007669"/>
    <property type="project" value="UniProtKB-EC"/>
</dbReference>
<dbReference type="RefSeq" id="WP_380080261.1">
    <property type="nucleotide sequence ID" value="NZ_JBHSGO010000216.1"/>
</dbReference>
<keyword evidence="5" id="KW-1185">Reference proteome</keyword>
<dbReference type="CDD" id="cd02516">
    <property type="entry name" value="CDP-ME_synthetase"/>
    <property type="match status" value="1"/>
</dbReference>
<dbReference type="Pfam" id="PF01128">
    <property type="entry name" value="IspD"/>
    <property type="match status" value="1"/>
</dbReference>
<evidence type="ECO:0000256" key="3">
    <source>
        <dbReference type="HAMAP-Rule" id="MF_00108"/>
    </source>
</evidence>
<feature type="site" description="Transition state stabilizer" evidence="3">
    <location>
        <position position="18"/>
    </location>
</feature>
<dbReference type="Gene3D" id="3.90.550.10">
    <property type="entry name" value="Spore Coat Polysaccharide Biosynthesis Protein SpsA, Chain A"/>
    <property type="match status" value="1"/>
</dbReference>
<name>A0ABV9K9E3_9PORP</name>
<keyword evidence="3" id="KW-0414">Isoprene biosynthesis</keyword>
<sequence>MNRTKKYGIILAGGKGLRMGKDLPKQFLQVKGRMILSRTLDAMAQVCDHLILVLPQNHIALWKELSQKESRLVPTHSITIGGETRFHSVRNGLEMVEENSLVAIHDGVRPYVTEETIRISFEAALRFGAAIPVLPVTESLRLVKSETENEAVNRNLYYTVQTPQCFESDRIKKAYQTPYKETFTDDAAVYEHLYGKNTIKLVEGNWENIKITRPNDLLFIPEFID</sequence>
<dbReference type="InterPro" id="IPR034683">
    <property type="entry name" value="IspD/TarI"/>
</dbReference>
<dbReference type="Proteomes" id="UP001596020">
    <property type="component" value="Unassembled WGS sequence"/>
</dbReference>
<dbReference type="EMBL" id="JBHSGO010000216">
    <property type="protein sequence ID" value="MFC4666820.1"/>
    <property type="molecule type" value="Genomic_DNA"/>
</dbReference>
<feature type="site" description="Transition state stabilizer" evidence="3">
    <location>
        <position position="25"/>
    </location>
</feature>
<dbReference type="InterPro" id="IPR001228">
    <property type="entry name" value="IspD"/>
</dbReference>
<dbReference type="SUPFAM" id="SSF53448">
    <property type="entry name" value="Nucleotide-diphospho-sugar transferases"/>
    <property type="match status" value="1"/>
</dbReference>
<dbReference type="EC" id="2.7.7.60" evidence="3"/>
<protein>
    <recommendedName>
        <fullName evidence="3">2-C-methyl-D-erythritol 4-phosphate cytidylyltransferase</fullName>
        <ecNumber evidence="3">2.7.7.60</ecNumber>
    </recommendedName>
    <alternativeName>
        <fullName evidence="3">4-diphosphocytidyl-2C-methyl-D-erythritol synthase</fullName>
    </alternativeName>
    <alternativeName>
        <fullName evidence="3">MEP cytidylyltransferase</fullName>
        <shortName evidence="3">MCT</shortName>
    </alternativeName>
</protein>
<evidence type="ECO:0000256" key="1">
    <source>
        <dbReference type="ARBA" id="ARBA00022679"/>
    </source>
</evidence>
<feature type="site" description="Positions MEP for the nucleophilic attack" evidence="3">
    <location>
        <position position="210"/>
    </location>
</feature>
<evidence type="ECO:0000313" key="5">
    <source>
        <dbReference type="Proteomes" id="UP001596020"/>
    </source>
</evidence>
<reference evidence="5" key="1">
    <citation type="journal article" date="2019" name="Int. J. Syst. Evol. Microbiol.">
        <title>The Global Catalogue of Microorganisms (GCM) 10K type strain sequencing project: providing services to taxonomists for standard genome sequencing and annotation.</title>
        <authorList>
            <consortium name="The Broad Institute Genomics Platform"/>
            <consortium name="The Broad Institute Genome Sequencing Center for Infectious Disease"/>
            <person name="Wu L."/>
            <person name="Ma J."/>
        </authorList>
    </citation>
    <scope>NUCLEOTIDE SEQUENCE [LARGE SCALE GENOMIC DNA]</scope>
    <source>
        <strain evidence="5">CGMCC 4.7357</strain>
    </source>
</reference>
<comment type="similarity">
    <text evidence="3">Belongs to the IspD/TarI cytidylyltransferase family. IspD subfamily.</text>
</comment>
<organism evidence="4 5">
    <name type="scientific">Falsiporphyromonas endometrii</name>
    <dbReference type="NCBI Taxonomy" id="1387297"/>
    <lineage>
        <taxon>Bacteria</taxon>
        <taxon>Pseudomonadati</taxon>
        <taxon>Bacteroidota</taxon>
        <taxon>Bacteroidia</taxon>
        <taxon>Bacteroidales</taxon>
        <taxon>Porphyromonadaceae</taxon>
        <taxon>Falsiporphyromonas</taxon>
    </lineage>
</organism>
<evidence type="ECO:0000313" key="4">
    <source>
        <dbReference type="EMBL" id="MFC4666820.1"/>
    </source>
</evidence>
<dbReference type="InterPro" id="IPR029044">
    <property type="entry name" value="Nucleotide-diphossugar_trans"/>
</dbReference>
<dbReference type="PANTHER" id="PTHR32125">
    <property type="entry name" value="2-C-METHYL-D-ERYTHRITOL 4-PHOSPHATE CYTIDYLYLTRANSFERASE, CHLOROPLASTIC"/>
    <property type="match status" value="1"/>
</dbReference>
<comment type="catalytic activity">
    <reaction evidence="3">
        <text>2-C-methyl-D-erythritol 4-phosphate + CTP + H(+) = 4-CDP-2-C-methyl-D-erythritol + diphosphate</text>
        <dbReference type="Rhea" id="RHEA:13429"/>
        <dbReference type="ChEBI" id="CHEBI:15378"/>
        <dbReference type="ChEBI" id="CHEBI:33019"/>
        <dbReference type="ChEBI" id="CHEBI:37563"/>
        <dbReference type="ChEBI" id="CHEBI:57823"/>
        <dbReference type="ChEBI" id="CHEBI:58262"/>
        <dbReference type="EC" id="2.7.7.60"/>
    </reaction>
</comment>
<evidence type="ECO:0000256" key="2">
    <source>
        <dbReference type="ARBA" id="ARBA00022695"/>
    </source>
</evidence>
<keyword evidence="2 3" id="KW-0548">Nucleotidyltransferase</keyword>
<dbReference type="NCBIfam" id="NF001186">
    <property type="entry name" value="PRK00155.2-3"/>
    <property type="match status" value="1"/>
</dbReference>
<comment type="pathway">
    <text evidence="3">Isoprenoid biosynthesis; isopentenyl diphosphate biosynthesis via DXP pathway; isopentenyl diphosphate from 1-deoxy-D-xylulose 5-phosphate: step 2/6.</text>
</comment>
<feature type="site" description="Positions MEP for the nucleophilic attack" evidence="3">
    <location>
        <position position="154"/>
    </location>
</feature>